<sequence length="192" mass="21914">MPLGPAETKPEGVGPALPPFVHHPELKKEGSLLLSWPSSEAGVLTMSLPDCELDATYDYTAPPVEKTLEKPPFRQLFLLVPWKSSPTVPLGCQTPPKCRRWCPRTYELRWIFCASSGYKTRLLISVKILCPTGHTKSLHLDFRTHANNIQIDKTRHLWHNYFLCEFKGIQEHFGLNQNWNELLGRQNLPTQS</sequence>
<organism evidence="1 2">
    <name type="scientific">Cnephaeus nilssonii</name>
    <name type="common">Northern bat</name>
    <name type="synonym">Eptesicus nilssonii</name>
    <dbReference type="NCBI Taxonomy" id="3371016"/>
    <lineage>
        <taxon>Eukaryota</taxon>
        <taxon>Metazoa</taxon>
        <taxon>Chordata</taxon>
        <taxon>Craniata</taxon>
        <taxon>Vertebrata</taxon>
        <taxon>Euteleostomi</taxon>
        <taxon>Mammalia</taxon>
        <taxon>Eutheria</taxon>
        <taxon>Laurasiatheria</taxon>
        <taxon>Chiroptera</taxon>
        <taxon>Yangochiroptera</taxon>
        <taxon>Vespertilionidae</taxon>
        <taxon>Cnephaeus</taxon>
    </lineage>
</organism>
<proteinExistence type="predicted"/>
<dbReference type="EMBL" id="JAULJE010000004">
    <property type="protein sequence ID" value="KAK1343687.1"/>
    <property type="molecule type" value="Genomic_DNA"/>
</dbReference>
<gene>
    <name evidence="1" type="ORF">QTO34_014240</name>
</gene>
<evidence type="ECO:0000313" key="2">
    <source>
        <dbReference type="Proteomes" id="UP001177744"/>
    </source>
</evidence>
<accession>A0AA40I602</accession>
<dbReference type="Proteomes" id="UP001177744">
    <property type="component" value="Unassembled WGS sequence"/>
</dbReference>
<comment type="caution">
    <text evidence="1">The sequence shown here is derived from an EMBL/GenBank/DDBJ whole genome shotgun (WGS) entry which is preliminary data.</text>
</comment>
<name>A0AA40I602_CNENI</name>
<evidence type="ECO:0000313" key="1">
    <source>
        <dbReference type="EMBL" id="KAK1343687.1"/>
    </source>
</evidence>
<protein>
    <submittedName>
        <fullName evidence="1">Uncharacterized protein</fullName>
    </submittedName>
</protein>
<dbReference type="AlphaFoldDB" id="A0AA40I602"/>
<reference evidence="1" key="1">
    <citation type="submission" date="2023-06" db="EMBL/GenBank/DDBJ databases">
        <title>Reference genome for the Northern bat (Eptesicus nilssonii), a most northern bat species.</title>
        <authorList>
            <person name="Laine V.N."/>
            <person name="Pulliainen A.T."/>
            <person name="Lilley T.M."/>
        </authorList>
    </citation>
    <scope>NUCLEOTIDE SEQUENCE</scope>
    <source>
        <strain evidence="1">BLF_Eptnil</strain>
        <tissue evidence="1">Kidney</tissue>
    </source>
</reference>
<keyword evidence="2" id="KW-1185">Reference proteome</keyword>